<sequence>VGHIGKDAVTRLNRVAKGVLLQTTTPLSHCESCILAKHPHQPFHSSETECTDTFLDLIHSDVCGPIPTLMTHGKRYFIVFLDDHS</sequence>
<dbReference type="GeneID" id="64623182"/>
<dbReference type="PANTHER" id="PTHR42648">
    <property type="entry name" value="TRANSPOSASE, PUTATIVE-RELATED"/>
    <property type="match status" value="1"/>
</dbReference>
<dbReference type="PANTHER" id="PTHR42648:SF28">
    <property type="entry name" value="TRANSPOSON-ENCODED PROTEIN WITH RIBONUCLEASE H-LIKE AND RETROVIRUS ZINC FINGER-LIKE DOMAINS"/>
    <property type="match status" value="1"/>
</dbReference>
<evidence type="ECO:0000313" key="1">
    <source>
        <dbReference type="EMBL" id="KAG1796209.1"/>
    </source>
</evidence>
<organism evidence="1 2">
    <name type="scientific">Suillus subaureus</name>
    <dbReference type="NCBI Taxonomy" id="48587"/>
    <lineage>
        <taxon>Eukaryota</taxon>
        <taxon>Fungi</taxon>
        <taxon>Dikarya</taxon>
        <taxon>Basidiomycota</taxon>
        <taxon>Agaricomycotina</taxon>
        <taxon>Agaricomycetes</taxon>
        <taxon>Agaricomycetidae</taxon>
        <taxon>Boletales</taxon>
        <taxon>Suillineae</taxon>
        <taxon>Suillaceae</taxon>
        <taxon>Suillus</taxon>
    </lineage>
</organism>
<comment type="caution">
    <text evidence="1">The sequence shown here is derived from an EMBL/GenBank/DDBJ whole genome shotgun (WGS) entry which is preliminary data.</text>
</comment>
<evidence type="ECO:0008006" key="3">
    <source>
        <dbReference type="Google" id="ProtNLM"/>
    </source>
</evidence>
<reference evidence="1" key="1">
    <citation type="journal article" date="2020" name="New Phytol.">
        <title>Comparative genomics reveals dynamic genome evolution in host specialist ectomycorrhizal fungi.</title>
        <authorList>
            <person name="Lofgren L.A."/>
            <person name="Nguyen N.H."/>
            <person name="Vilgalys R."/>
            <person name="Ruytinx J."/>
            <person name="Liao H.L."/>
            <person name="Branco S."/>
            <person name="Kuo A."/>
            <person name="LaButti K."/>
            <person name="Lipzen A."/>
            <person name="Andreopoulos W."/>
            <person name="Pangilinan J."/>
            <person name="Riley R."/>
            <person name="Hundley H."/>
            <person name="Na H."/>
            <person name="Barry K."/>
            <person name="Grigoriev I.V."/>
            <person name="Stajich J.E."/>
            <person name="Kennedy P.G."/>
        </authorList>
    </citation>
    <scope>NUCLEOTIDE SEQUENCE</scope>
    <source>
        <strain evidence="1">MN1</strain>
    </source>
</reference>
<evidence type="ECO:0000313" key="2">
    <source>
        <dbReference type="Proteomes" id="UP000807769"/>
    </source>
</evidence>
<dbReference type="EMBL" id="JABBWG010000270">
    <property type="protein sequence ID" value="KAG1796209.1"/>
    <property type="molecule type" value="Genomic_DNA"/>
</dbReference>
<dbReference type="InterPro" id="IPR039537">
    <property type="entry name" value="Retrotran_Ty1/copia-like"/>
</dbReference>
<dbReference type="RefSeq" id="XP_041185340.1">
    <property type="nucleotide sequence ID" value="XM_041329165.1"/>
</dbReference>
<keyword evidence="2" id="KW-1185">Reference proteome</keyword>
<protein>
    <recommendedName>
        <fullName evidence="3">GAG-pre-integrase domain-containing protein</fullName>
    </recommendedName>
</protein>
<accession>A0A9P7DJS7</accession>
<dbReference type="Proteomes" id="UP000807769">
    <property type="component" value="Unassembled WGS sequence"/>
</dbReference>
<gene>
    <name evidence="1" type="ORF">BJ212DRAFT_1207030</name>
</gene>
<dbReference type="OrthoDB" id="7691805at2759"/>
<feature type="non-terminal residue" evidence="1">
    <location>
        <position position="85"/>
    </location>
</feature>
<name>A0A9P7DJS7_9AGAM</name>
<proteinExistence type="predicted"/>
<dbReference type="AlphaFoldDB" id="A0A9P7DJS7"/>
<feature type="non-terminal residue" evidence="1">
    <location>
        <position position="1"/>
    </location>
</feature>